<feature type="domain" description="Transthyretin/hydroxyisourate hydrolase" evidence="8">
    <location>
        <begin position="6"/>
        <end position="112"/>
    </location>
</feature>
<comment type="similarity">
    <text evidence="3 7">Belongs to the transthyretin family. 5-hydroxyisourate hydrolase subfamily.</text>
</comment>
<dbReference type="PANTHER" id="PTHR10395:SF7">
    <property type="entry name" value="5-HYDROXYISOURATE HYDROLASE"/>
    <property type="match status" value="1"/>
</dbReference>
<dbReference type="InterPro" id="IPR036817">
    <property type="entry name" value="Transthyretin/HIU_hydrolase_sf"/>
</dbReference>
<keyword evidence="10" id="KW-1185">Reference proteome</keyword>
<dbReference type="InterPro" id="IPR014306">
    <property type="entry name" value="Hydroxyisourate_hydrolase"/>
</dbReference>
<dbReference type="NCBIfam" id="TIGR02962">
    <property type="entry name" value="hdxy_isourate"/>
    <property type="match status" value="1"/>
</dbReference>
<dbReference type="CDD" id="cd05822">
    <property type="entry name" value="TLP_HIUase"/>
    <property type="match status" value="1"/>
</dbReference>
<evidence type="ECO:0000256" key="4">
    <source>
        <dbReference type="ARBA" id="ARBA00011881"/>
    </source>
</evidence>
<dbReference type="EC" id="3.5.2.17" evidence="7"/>
<evidence type="ECO:0000256" key="7">
    <source>
        <dbReference type="RuleBase" id="RU361270"/>
    </source>
</evidence>
<evidence type="ECO:0000256" key="3">
    <source>
        <dbReference type="ARBA" id="ARBA00009850"/>
    </source>
</evidence>
<gene>
    <name evidence="9" type="ORF">Dbus_chr2Rg683</name>
</gene>
<evidence type="ECO:0000313" key="10">
    <source>
        <dbReference type="Proteomes" id="UP000494163"/>
    </source>
</evidence>
<dbReference type="AlphaFoldDB" id="A0A0M4E4R3"/>
<evidence type="ECO:0000256" key="2">
    <source>
        <dbReference type="ARBA" id="ARBA00002704"/>
    </source>
</evidence>
<organism evidence="9 10">
    <name type="scientific">Drosophila busckii</name>
    <name type="common">Fruit fly</name>
    <dbReference type="NCBI Taxonomy" id="30019"/>
    <lineage>
        <taxon>Eukaryota</taxon>
        <taxon>Metazoa</taxon>
        <taxon>Ecdysozoa</taxon>
        <taxon>Arthropoda</taxon>
        <taxon>Hexapoda</taxon>
        <taxon>Insecta</taxon>
        <taxon>Pterygota</taxon>
        <taxon>Neoptera</taxon>
        <taxon>Endopterygota</taxon>
        <taxon>Diptera</taxon>
        <taxon>Brachycera</taxon>
        <taxon>Muscomorpha</taxon>
        <taxon>Ephydroidea</taxon>
        <taxon>Drosophilidae</taxon>
        <taxon>Drosophila</taxon>
    </lineage>
</organism>
<dbReference type="SMR" id="A0A0M4E4R3"/>
<dbReference type="SUPFAM" id="SSF49472">
    <property type="entry name" value="Transthyretin (synonym: prealbumin)"/>
    <property type="match status" value="1"/>
</dbReference>
<proteinExistence type="inferred from homology"/>
<evidence type="ECO:0000256" key="6">
    <source>
        <dbReference type="ARBA" id="ARBA00022801"/>
    </source>
</evidence>
<dbReference type="EMBL" id="CP012524">
    <property type="protein sequence ID" value="ALC41104.1"/>
    <property type="molecule type" value="Genomic_DNA"/>
</dbReference>
<dbReference type="OrthoDB" id="10265230at2759"/>
<comment type="catalytic activity">
    <reaction evidence="1 7">
        <text>5-hydroxyisourate + H2O = 5-hydroxy-2-oxo-4-ureido-2,5-dihydro-1H-imidazole-5-carboxylate + H(+)</text>
        <dbReference type="Rhea" id="RHEA:23736"/>
        <dbReference type="ChEBI" id="CHEBI:15377"/>
        <dbReference type="ChEBI" id="CHEBI:15378"/>
        <dbReference type="ChEBI" id="CHEBI:18072"/>
        <dbReference type="ChEBI" id="CHEBI:58639"/>
        <dbReference type="EC" id="3.5.2.17"/>
    </reaction>
</comment>
<dbReference type="GO" id="GO:0033971">
    <property type="term" value="F:hydroxyisourate hydrolase activity"/>
    <property type="evidence" value="ECO:0007669"/>
    <property type="project" value="UniProtKB-EC"/>
</dbReference>
<evidence type="ECO:0000256" key="5">
    <source>
        <dbReference type="ARBA" id="ARBA00022631"/>
    </source>
</evidence>
<dbReference type="STRING" id="30019.A0A0M4E4R3"/>
<name>A0A0M4E4R3_DROBS</name>
<protein>
    <recommendedName>
        <fullName evidence="7">5-hydroxyisourate hydrolase</fullName>
        <shortName evidence="7">HIU hydrolase</shortName>
        <shortName evidence="7">HIUHase</shortName>
        <ecNumber evidence="7">3.5.2.17</ecNumber>
    </recommendedName>
</protein>
<evidence type="ECO:0000256" key="1">
    <source>
        <dbReference type="ARBA" id="ARBA00001043"/>
    </source>
</evidence>
<evidence type="ECO:0000259" key="8">
    <source>
        <dbReference type="Pfam" id="PF00576"/>
    </source>
</evidence>
<dbReference type="Proteomes" id="UP000494163">
    <property type="component" value="Chromosome 2R"/>
</dbReference>
<comment type="subunit">
    <text evidence="4 7">Homotetramer.</text>
</comment>
<dbReference type="PANTHER" id="PTHR10395">
    <property type="entry name" value="URICASE AND TRANSTHYRETIN-RELATED"/>
    <property type="match status" value="1"/>
</dbReference>
<dbReference type="InterPro" id="IPR023416">
    <property type="entry name" value="Transthyretin/HIU_hydrolase_d"/>
</dbReference>
<dbReference type="Gene3D" id="2.60.40.180">
    <property type="entry name" value="Transthyretin/hydroxyisourate hydrolase domain"/>
    <property type="match status" value="1"/>
</dbReference>
<comment type="function">
    <text evidence="2">Catalyzes the hydrolysis of 5-hydroxyisourate (HIU) to 2-oxo-4-hydroxy-4-carboxy-5-ureidoimidazoline (OHCU).</text>
</comment>
<reference evidence="9 10" key="1">
    <citation type="submission" date="2015-08" db="EMBL/GenBank/DDBJ databases">
        <title>Ancestral chromatin configuration constrains chromatin evolution on differentiating sex chromosomes in Drosophila.</title>
        <authorList>
            <person name="Zhou Q."/>
            <person name="Bachtrog D."/>
        </authorList>
    </citation>
    <scope>NUCLEOTIDE SEQUENCE [LARGE SCALE GENOMIC DNA]</scope>
    <source>
        <tissue evidence="9">Whole larvae</tissue>
    </source>
</reference>
<keyword evidence="6 7" id="KW-0378">Hydrolase</keyword>
<keyword evidence="5 7" id="KW-0659">Purine metabolism</keyword>
<evidence type="ECO:0000313" key="9">
    <source>
        <dbReference type="EMBL" id="ALC41104.1"/>
    </source>
</evidence>
<dbReference type="OMA" id="CSENQNY"/>
<sequence>MNTRKLSTHVLNTANGKAVANIKITTYRLDELQEWRALRPSQTNTDGRCLLLENSDFTHGIYKLTFHVGAYYASQNMKTLYPAIDIIVDCSEDQNYHIPLLLSSYGYTTYRGT</sequence>
<dbReference type="Pfam" id="PF00576">
    <property type="entry name" value="Transthyretin"/>
    <property type="match status" value="1"/>
</dbReference>
<accession>A0A0M4E4R3</accession>
<dbReference type="GO" id="GO:0006144">
    <property type="term" value="P:purine nucleobase metabolic process"/>
    <property type="evidence" value="ECO:0007669"/>
    <property type="project" value="UniProtKB-KW"/>
</dbReference>